<reference evidence="1 2" key="1">
    <citation type="journal article" date="2021" name="BMC Genomics">
        <title>Datura genome reveals duplications of psychoactive alkaloid biosynthetic genes and high mutation rate following tissue culture.</title>
        <authorList>
            <person name="Rajewski A."/>
            <person name="Carter-House D."/>
            <person name="Stajich J."/>
            <person name="Litt A."/>
        </authorList>
    </citation>
    <scope>NUCLEOTIDE SEQUENCE [LARGE SCALE GENOMIC DNA]</scope>
    <source>
        <strain evidence="1">AR-01</strain>
    </source>
</reference>
<protein>
    <submittedName>
        <fullName evidence="1">Uncharacterized protein</fullName>
    </submittedName>
</protein>
<keyword evidence="2" id="KW-1185">Reference proteome</keyword>
<feature type="non-terminal residue" evidence="1">
    <location>
        <position position="1"/>
    </location>
</feature>
<dbReference type="EMBL" id="JACEIK010006208">
    <property type="protein sequence ID" value="MCE2055254.1"/>
    <property type="molecule type" value="Genomic_DNA"/>
</dbReference>
<proteinExistence type="predicted"/>
<name>A0ABS8W3T9_DATST</name>
<organism evidence="1 2">
    <name type="scientific">Datura stramonium</name>
    <name type="common">Jimsonweed</name>
    <name type="synonym">Common thornapple</name>
    <dbReference type="NCBI Taxonomy" id="4076"/>
    <lineage>
        <taxon>Eukaryota</taxon>
        <taxon>Viridiplantae</taxon>
        <taxon>Streptophyta</taxon>
        <taxon>Embryophyta</taxon>
        <taxon>Tracheophyta</taxon>
        <taxon>Spermatophyta</taxon>
        <taxon>Magnoliopsida</taxon>
        <taxon>eudicotyledons</taxon>
        <taxon>Gunneridae</taxon>
        <taxon>Pentapetalae</taxon>
        <taxon>asterids</taxon>
        <taxon>lamiids</taxon>
        <taxon>Solanales</taxon>
        <taxon>Solanaceae</taxon>
        <taxon>Solanoideae</taxon>
        <taxon>Datureae</taxon>
        <taxon>Datura</taxon>
    </lineage>
</organism>
<evidence type="ECO:0000313" key="1">
    <source>
        <dbReference type="EMBL" id="MCE2055254.1"/>
    </source>
</evidence>
<dbReference type="Proteomes" id="UP000823775">
    <property type="component" value="Unassembled WGS sequence"/>
</dbReference>
<evidence type="ECO:0000313" key="2">
    <source>
        <dbReference type="Proteomes" id="UP000823775"/>
    </source>
</evidence>
<comment type="caution">
    <text evidence="1">The sequence shown here is derived from an EMBL/GenBank/DDBJ whole genome shotgun (WGS) entry which is preliminary data.</text>
</comment>
<gene>
    <name evidence="1" type="ORF">HAX54_042281</name>
</gene>
<sequence length="83" mass="9361">QISAEFPSSRRFAMMTLAASIGWYGSQNTYLLLSSHILDEGPHGIIPPNLPPPEQQAVFVLEEEEFKYYEDCLGCKVEQLKLS</sequence>
<accession>A0ABS8W3T9</accession>